<protein>
    <submittedName>
        <fullName evidence="2">Outer membrane protein TolC</fullName>
    </submittedName>
</protein>
<accession>A0A7W7D567</accession>
<name>A0A7W7D567_9ACTN</name>
<reference evidence="2 3" key="1">
    <citation type="submission" date="2020-08" db="EMBL/GenBank/DDBJ databases">
        <title>Sequencing the genomes of 1000 actinobacteria strains.</title>
        <authorList>
            <person name="Klenk H.-P."/>
        </authorList>
    </citation>
    <scope>NUCLEOTIDE SEQUENCE [LARGE SCALE GENOMIC DNA]</scope>
    <source>
        <strain evidence="2 3">DSM 45784</strain>
    </source>
</reference>
<organism evidence="2 3">
    <name type="scientific">Sphaerisporangium siamense</name>
    <dbReference type="NCBI Taxonomy" id="795645"/>
    <lineage>
        <taxon>Bacteria</taxon>
        <taxon>Bacillati</taxon>
        <taxon>Actinomycetota</taxon>
        <taxon>Actinomycetes</taxon>
        <taxon>Streptosporangiales</taxon>
        <taxon>Streptosporangiaceae</taxon>
        <taxon>Sphaerisporangium</taxon>
    </lineage>
</organism>
<keyword evidence="3" id="KW-1185">Reference proteome</keyword>
<feature type="region of interest" description="Disordered" evidence="1">
    <location>
        <begin position="1"/>
        <end position="21"/>
    </location>
</feature>
<dbReference type="AlphaFoldDB" id="A0A7W7D567"/>
<sequence>MAAHDGSPANGRPRREDTPEALREELRVVDEDLARLRQAVRELRERIGDRADGPTDMTEIGALINMADEQDGFIATLEARRETLLRRLRAASGEDTP</sequence>
<evidence type="ECO:0000313" key="3">
    <source>
        <dbReference type="Proteomes" id="UP000542210"/>
    </source>
</evidence>
<evidence type="ECO:0000256" key="1">
    <source>
        <dbReference type="SAM" id="MobiDB-lite"/>
    </source>
</evidence>
<dbReference type="RefSeq" id="WP_184878803.1">
    <property type="nucleotide sequence ID" value="NZ_BOOV01000034.1"/>
</dbReference>
<dbReference type="Proteomes" id="UP000542210">
    <property type="component" value="Unassembled WGS sequence"/>
</dbReference>
<comment type="caution">
    <text evidence="2">The sequence shown here is derived from an EMBL/GenBank/DDBJ whole genome shotgun (WGS) entry which is preliminary data.</text>
</comment>
<gene>
    <name evidence="2" type="ORF">BJ982_002058</name>
</gene>
<dbReference type="EMBL" id="JACHND010000001">
    <property type="protein sequence ID" value="MBB4700514.1"/>
    <property type="molecule type" value="Genomic_DNA"/>
</dbReference>
<proteinExistence type="predicted"/>
<evidence type="ECO:0000313" key="2">
    <source>
        <dbReference type="EMBL" id="MBB4700514.1"/>
    </source>
</evidence>